<evidence type="ECO:0000259" key="11">
    <source>
        <dbReference type="Pfam" id="PF13609"/>
    </source>
</evidence>
<dbReference type="InterPro" id="IPR050298">
    <property type="entry name" value="Gram-neg_bact_OMP"/>
</dbReference>
<keyword evidence="13" id="KW-1185">Reference proteome</keyword>
<dbReference type="SUPFAM" id="SSF56935">
    <property type="entry name" value="Porins"/>
    <property type="match status" value="1"/>
</dbReference>
<evidence type="ECO:0000256" key="6">
    <source>
        <dbReference type="ARBA" id="ARBA00022729"/>
    </source>
</evidence>
<proteinExistence type="predicted"/>
<dbReference type="PANTHER" id="PTHR34501:SF9">
    <property type="entry name" value="MAJOR OUTER MEMBRANE PROTEIN P.IA"/>
    <property type="match status" value="1"/>
</dbReference>
<evidence type="ECO:0000256" key="8">
    <source>
        <dbReference type="ARBA" id="ARBA00023114"/>
    </source>
</evidence>
<sequence>MILSWKFPLLQSAMFCKAQCRQLLNNFLLLLDFQTTTYLGLKMKKSLLALAVFGAFAGAASAQTNVTIYGVADIGLSRTDTNATEPVWGLTSGQQNGSRIGFRGTEDLGGGLSAIFTLENGYNMDTGTLGQGNRLFGRQAFVGLSSTSLGTIKLGRQYSLNHDALVLLDPFVTNLAGNTENAAPGYFGGLPYFIAGSAAGGPGVDIRVDNAVVYQTTNFGGLTGALQYGFGEQTTAFTNGRQIAASLTYANGPLTALGTYLTARSTTGAVDQKSYLLGGTYNFGVAKAHVAFQDNTLETVAAEAESRTLMLGATVPVGPGNALASWIRADDKNSDAKSDQIALGYTHPLSKRTNLYTSAAWQKTEAPAAAEVKATIFNAGIRHLF</sequence>
<evidence type="ECO:0000256" key="2">
    <source>
        <dbReference type="ARBA" id="ARBA00011233"/>
    </source>
</evidence>
<evidence type="ECO:0000256" key="9">
    <source>
        <dbReference type="ARBA" id="ARBA00023136"/>
    </source>
</evidence>
<dbReference type="InterPro" id="IPR033900">
    <property type="entry name" value="Gram_neg_porin_domain"/>
</dbReference>
<gene>
    <name evidence="12" type="ORF">RY831_04745</name>
</gene>
<dbReference type="InterPro" id="IPR002299">
    <property type="entry name" value="Porin_Neis"/>
</dbReference>
<evidence type="ECO:0000256" key="3">
    <source>
        <dbReference type="ARBA" id="ARBA00022448"/>
    </source>
</evidence>
<evidence type="ECO:0000256" key="7">
    <source>
        <dbReference type="ARBA" id="ARBA00023065"/>
    </source>
</evidence>
<evidence type="ECO:0000313" key="13">
    <source>
        <dbReference type="Proteomes" id="UP001352263"/>
    </source>
</evidence>
<dbReference type="PRINTS" id="PR00182">
    <property type="entry name" value="ECOLNEIPORIN"/>
</dbReference>
<dbReference type="InterPro" id="IPR001702">
    <property type="entry name" value="Porin_Gram-ve"/>
</dbReference>
<dbReference type="EMBL" id="JAWIIV010000002">
    <property type="protein sequence ID" value="MEC4718442.1"/>
    <property type="molecule type" value="Genomic_DNA"/>
</dbReference>
<evidence type="ECO:0000256" key="5">
    <source>
        <dbReference type="ARBA" id="ARBA00022692"/>
    </source>
</evidence>
<keyword evidence="8" id="KW-0626">Porin</keyword>
<comment type="subunit">
    <text evidence="2">Homotrimer.</text>
</comment>
<comment type="subcellular location">
    <subcellularLocation>
        <location evidence="1">Cell outer membrane</location>
        <topology evidence="1">Multi-pass membrane protein</topology>
    </subcellularLocation>
</comment>
<dbReference type="Pfam" id="PF13609">
    <property type="entry name" value="Porin_4"/>
    <property type="match status" value="1"/>
</dbReference>
<protein>
    <submittedName>
        <fullName evidence="12">Porin</fullName>
    </submittedName>
</protein>
<keyword evidence="7" id="KW-0406">Ion transport</keyword>
<keyword evidence="9" id="KW-0472">Membrane</keyword>
<keyword evidence="6" id="KW-0732">Signal</keyword>
<evidence type="ECO:0000256" key="10">
    <source>
        <dbReference type="ARBA" id="ARBA00023237"/>
    </source>
</evidence>
<dbReference type="RefSeq" id="WP_326505164.1">
    <property type="nucleotide sequence ID" value="NZ_JAWIIV010000002.1"/>
</dbReference>
<evidence type="ECO:0000256" key="1">
    <source>
        <dbReference type="ARBA" id="ARBA00004571"/>
    </source>
</evidence>
<feature type="domain" description="Porin" evidence="11">
    <location>
        <begin position="49"/>
        <end position="365"/>
    </location>
</feature>
<dbReference type="CDD" id="cd00342">
    <property type="entry name" value="gram_neg_porins"/>
    <property type="match status" value="1"/>
</dbReference>
<keyword evidence="3" id="KW-0813">Transport</keyword>
<keyword evidence="10" id="KW-0998">Cell outer membrane</keyword>
<dbReference type="Proteomes" id="UP001352263">
    <property type="component" value="Unassembled WGS sequence"/>
</dbReference>
<dbReference type="PANTHER" id="PTHR34501">
    <property type="entry name" value="PROTEIN YDDL-RELATED"/>
    <property type="match status" value="1"/>
</dbReference>
<keyword evidence="4" id="KW-1134">Transmembrane beta strand</keyword>
<keyword evidence="5" id="KW-0812">Transmembrane</keyword>
<dbReference type="InterPro" id="IPR023614">
    <property type="entry name" value="Porin_dom_sf"/>
</dbReference>
<reference evidence="12 13" key="1">
    <citation type="submission" date="2023-10" db="EMBL/GenBank/DDBJ databases">
        <title>Noviherbaspirillum sp. CPCC 100848 genome assembly.</title>
        <authorList>
            <person name="Li X.Y."/>
            <person name="Fang X.M."/>
        </authorList>
    </citation>
    <scope>NUCLEOTIDE SEQUENCE [LARGE SCALE GENOMIC DNA]</scope>
    <source>
        <strain evidence="12 13">CPCC 100848</strain>
    </source>
</reference>
<comment type="caution">
    <text evidence="12">The sequence shown here is derived from an EMBL/GenBank/DDBJ whole genome shotgun (WGS) entry which is preliminary data.</text>
</comment>
<evidence type="ECO:0000313" key="12">
    <source>
        <dbReference type="EMBL" id="MEC4718442.1"/>
    </source>
</evidence>
<name>A0ABU6J487_9BURK</name>
<organism evidence="12 13">
    <name type="scientific">Noviherbaspirillum album</name>
    <dbReference type="NCBI Taxonomy" id="3080276"/>
    <lineage>
        <taxon>Bacteria</taxon>
        <taxon>Pseudomonadati</taxon>
        <taxon>Pseudomonadota</taxon>
        <taxon>Betaproteobacteria</taxon>
        <taxon>Burkholderiales</taxon>
        <taxon>Oxalobacteraceae</taxon>
        <taxon>Noviherbaspirillum</taxon>
    </lineage>
</organism>
<accession>A0ABU6J487</accession>
<dbReference type="PRINTS" id="PR00184">
    <property type="entry name" value="NEISSPPORIN"/>
</dbReference>
<dbReference type="Gene3D" id="2.40.160.10">
    <property type="entry name" value="Porin"/>
    <property type="match status" value="1"/>
</dbReference>
<evidence type="ECO:0000256" key="4">
    <source>
        <dbReference type="ARBA" id="ARBA00022452"/>
    </source>
</evidence>